<gene>
    <name evidence="1" type="ORF">K0O23_03905</name>
</gene>
<evidence type="ECO:0008006" key="3">
    <source>
        <dbReference type="Google" id="ProtNLM"/>
    </source>
</evidence>
<evidence type="ECO:0000313" key="1">
    <source>
        <dbReference type="EMBL" id="MBW7466199.1"/>
    </source>
</evidence>
<reference evidence="1 2" key="1">
    <citation type="journal article" date="2016" name="Int. J. Syst. Evol. Microbiol.">
        <title>Pontibacter aydingkolensis sp. nov., isolated from soil of a salt lake.</title>
        <authorList>
            <person name="Osman G."/>
            <person name="Zhang T."/>
            <person name="Lou K."/>
            <person name="Gao Y."/>
            <person name="Chang W."/>
            <person name="Lin Q."/>
            <person name="Yang H.M."/>
            <person name="Huo X.D."/>
            <person name="Wang N."/>
        </authorList>
    </citation>
    <scope>NUCLEOTIDE SEQUENCE [LARGE SCALE GENOMIC DNA]</scope>
    <source>
        <strain evidence="1 2">KACC 19255</strain>
    </source>
</reference>
<accession>A0ABS7CQU9</accession>
<name>A0ABS7CQU9_9BACT</name>
<protein>
    <recommendedName>
        <fullName evidence="3">Phage tail tube protein</fullName>
    </recommendedName>
</protein>
<keyword evidence="2" id="KW-1185">Reference proteome</keyword>
<organism evidence="1 2">
    <name type="scientific">Pontibacter aydingkolensis</name>
    <dbReference type="NCBI Taxonomy" id="1911536"/>
    <lineage>
        <taxon>Bacteria</taxon>
        <taxon>Pseudomonadati</taxon>
        <taxon>Bacteroidota</taxon>
        <taxon>Cytophagia</taxon>
        <taxon>Cytophagales</taxon>
        <taxon>Hymenobacteraceae</taxon>
        <taxon>Pontibacter</taxon>
    </lineage>
</organism>
<dbReference type="RefSeq" id="WP_219876078.1">
    <property type="nucleotide sequence ID" value="NZ_JAHYXK010000002.1"/>
</dbReference>
<sequence length="136" mass="14921">MLINGLEYSWSKITFIVAGIPVTRISAINYSDKQEKTNNRGAGSMPVSRSQGAYEATASITLHASEIEALTAAAPNRRLQDIPPFSIIVSYAKPDNSGTATHKLRNVEFMTNGRDIKTGDTLIETELELIVSHIDW</sequence>
<dbReference type="Proteomes" id="UP000813018">
    <property type="component" value="Unassembled WGS sequence"/>
</dbReference>
<dbReference type="EMBL" id="JAHYXK010000002">
    <property type="protein sequence ID" value="MBW7466199.1"/>
    <property type="molecule type" value="Genomic_DNA"/>
</dbReference>
<comment type="caution">
    <text evidence="1">The sequence shown here is derived from an EMBL/GenBank/DDBJ whole genome shotgun (WGS) entry which is preliminary data.</text>
</comment>
<proteinExistence type="predicted"/>
<evidence type="ECO:0000313" key="2">
    <source>
        <dbReference type="Proteomes" id="UP000813018"/>
    </source>
</evidence>